<evidence type="ECO:0000256" key="4">
    <source>
        <dbReference type="ARBA" id="ARBA00023134"/>
    </source>
</evidence>
<dbReference type="PANTHER" id="PTHR10465:SF0">
    <property type="entry name" value="SARCALUMENIN"/>
    <property type="match status" value="1"/>
</dbReference>
<dbReference type="PANTHER" id="PTHR10465">
    <property type="entry name" value="TRANSMEMBRANE GTPASE FZO1"/>
    <property type="match status" value="1"/>
</dbReference>
<evidence type="ECO:0000256" key="5">
    <source>
        <dbReference type="ARBA" id="ARBA00023136"/>
    </source>
</evidence>
<dbReference type="SUPFAM" id="SSF52540">
    <property type="entry name" value="P-loop containing nucleoside triphosphate hydrolases"/>
    <property type="match status" value="1"/>
</dbReference>
<protein>
    <submittedName>
        <fullName evidence="8">Dynamin family protein</fullName>
    </submittedName>
</protein>
<keyword evidence="3" id="KW-0378">Hydrolase</keyword>
<evidence type="ECO:0000259" key="7">
    <source>
        <dbReference type="Pfam" id="PF00350"/>
    </source>
</evidence>
<evidence type="ECO:0000256" key="2">
    <source>
        <dbReference type="ARBA" id="ARBA00022741"/>
    </source>
</evidence>
<evidence type="ECO:0000313" key="9">
    <source>
        <dbReference type="Proteomes" id="UP001239909"/>
    </source>
</evidence>
<keyword evidence="6" id="KW-0175">Coiled coil</keyword>
<gene>
    <name evidence="8" type="ORF">LNKW23_32490</name>
</gene>
<dbReference type="Proteomes" id="UP001239909">
    <property type="component" value="Unassembled WGS sequence"/>
</dbReference>
<dbReference type="Pfam" id="PF00350">
    <property type="entry name" value="Dynamin_N"/>
    <property type="match status" value="1"/>
</dbReference>
<dbReference type="InterPro" id="IPR045063">
    <property type="entry name" value="Dynamin_N"/>
</dbReference>
<keyword evidence="2" id="KW-0547">Nucleotide-binding</keyword>
<reference evidence="8 9" key="1">
    <citation type="submission" date="2023-04" db="EMBL/GenBank/DDBJ databases">
        <title>Marinoamorphus aggregata gen. nov., sp. Nov., isolate from tissue of brittle star Ophioplocus japonicus.</title>
        <authorList>
            <person name="Kawano K."/>
            <person name="Sawayama S."/>
            <person name="Nakagawa S."/>
        </authorList>
    </citation>
    <scope>NUCLEOTIDE SEQUENCE [LARGE SCALE GENOMIC DNA]</scope>
    <source>
        <strain evidence="8 9">NKW23</strain>
    </source>
</reference>
<dbReference type="EMBL" id="BSYI01000028">
    <property type="protein sequence ID" value="GMG84035.1"/>
    <property type="molecule type" value="Genomic_DNA"/>
</dbReference>
<evidence type="ECO:0000256" key="3">
    <source>
        <dbReference type="ARBA" id="ARBA00022801"/>
    </source>
</evidence>
<sequence length="692" mass="74937">MGRERHLAALGERLEALGEHLGKLERLVDGEHREKVLQTGAALRRFSPVVNVVGQIKAGKTALINSLAESGGVLPTDVNPWTAVVTSLHLNSAETAGEAAVFRFFTAEEWDQLTCEGGRAGLLARSAELETELATLKRQMAEVHAKAKARLGRNFDMLLGAEHRFNSYDRALIERYVCLGMDDGEAGTRRGRFADLTRSADLYMQAPRFGAPITLRDTPGVNDPFLVREQVTLRSLGDTQVCVVVLSAHQALSTTDLALVRLLTTMNDNQILVFVNRIDELDDPAAQVAEIRERIRDTFAMRRMAAEVPVLFGSALWANAALGGSLDALPPASRRTLAAAIARDGAADPAAGPAAGHTAGQDEIAAAWAASGVPALQARIAALIEAGDGRRQVRTLAGQALNIARQAEARLRAAPRDPAREPNALDTEALFARINPMTARLNGRMETITDTAWIALQRELHRLINAYAERESAAFAAALDRQGQVPEWTPDPVAFRQSLGTAYYAFLAEVQEQTQALYDEAAREIRTLYGLVLAEGAMPARIEPPQVPFTAAPTTLGAALTVDMSSGWWTGWFARFRSSRTKAAQLARQIRTEARGVVQGLEEGHIGPVFRDYRAVLADFLEEHCATLYDLVPDDGRGEQTGTGRWLGRRAADKARLLVIAELTAGLEALFDAPGRPAPAAAEPLKALEATR</sequence>
<keyword evidence="5" id="KW-0472">Membrane</keyword>
<feature type="coiled-coil region" evidence="6">
    <location>
        <begin position="119"/>
        <end position="146"/>
    </location>
</feature>
<feature type="domain" description="Dynamin N-terminal" evidence="7">
    <location>
        <begin position="51"/>
        <end position="272"/>
    </location>
</feature>
<keyword evidence="9" id="KW-1185">Reference proteome</keyword>
<name>A0ABQ6LP39_9RHOB</name>
<dbReference type="InterPro" id="IPR027417">
    <property type="entry name" value="P-loop_NTPase"/>
</dbReference>
<dbReference type="InterPro" id="IPR027094">
    <property type="entry name" value="Mitofusin_fam"/>
</dbReference>
<evidence type="ECO:0000256" key="6">
    <source>
        <dbReference type="SAM" id="Coils"/>
    </source>
</evidence>
<proteinExistence type="predicted"/>
<evidence type="ECO:0000313" key="8">
    <source>
        <dbReference type="EMBL" id="GMG84035.1"/>
    </source>
</evidence>
<comment type="subcellular location">
    <subcellularLocation>
        <location evidence="1">Membrane</location>
    </subcellularLocation>
</comment>
<dbReference type="Gene3D" id="3.40.50.300">
    <property type="entry name" value="P-loop containing nucleotide triphosphate hydrolases"/>
    <property type="match status" value="1"/>
</dbReference>
<keyword evidence="4" id="KW-0342">GTP-binding</keyword>
<organism evidence="8 9">
    <name type="scientific">Paralimibaculum aggregatum</name>
    <dbReference type="NCBI Taxonomy" id="3036245"/>
    <lineage>
        <taxon>Bacteria</taxon>
        <taxon>Pseudomonadati</taxon>
        <taxon>Pseudomonadota</taxon>
        <taxon>Alphaproteobacteria</taxon>
        <taxon>Rhodobacterales</taxon>
        <taxon>Paracoccaceae</taxon>
        <taxon>Paralimibaculum</taxon>
    </lineage>
</organism>
<comment type="caution">
    <text evidence="8">The sequence shown here is derived from an EMBL/GenBank/DDBJ whole genome shotgun (WGS) entry which is preliminary data.</text>
</comment>
<evidence type="ECO:0000256" key="1">
    <source>
        <dbReference type="ARBA" id="ARBA00004370"/>
    </source>
</evidence>
<accession>A0ABQ6LP39</accession>